<dbReference type="EC" id="1.2.1.3" evidence="4"/>
<reference evidence="7" key="1">
    <citation type="submission" date="2022-11" db="EMBL/GenBank/DDBJ databases">
        <authorList>
            <person name="Petersen C."/>
        </authorList>
    </citation>
    <scope>NUCLEOTIDE SEQUENCE</scope>
    <source>
        <strain evidence="7">IBT 19713</strain>
    </source>
</reference>
<comment type="pathway">
    <text evidence="1">Mycotoxin biosynthesis.</text>
</comment>
<name>A0A9W9TWP6_9EURO</name>
<evidence type="ECO:0000256" key="4">
    <source>
        <dbReference type="ARBA" id="ARBA00024226"/>
    </source>
</evidence>
<evidence type="ECO:0000259" key="6">
    <source>
        <dbReference type="Pfam" id="PF00171"/>
    </source>
</evidence>
<keyword evidence="3" id="KW-0560">Oxidoreductase</keyword>
<dbReference type="PANTHER" id="PTHR11699">
    <property type="entry name" value="ALDEHYDE DEHYDROGENASE-RELATED"/>
    <property type="match status" value="1"/>
</dbReference>
<feature type="domain" description="Aldehyde dehydrogenase" evidence="6">
    <location>
        <begin position="21"/>
        <end position="453"/>
    </location>
</feature>
<comment type="catalytic activity">
    <reaction evidence="5">
        <text>an aldehyde + NAD(+) + H2O = a carboxylate + NADH + 2 H(+)</text>
        <dbReference type="Rhea" id="RHEA:16185"/>
        <dbReference type="ChEBI" id="CHEBI:15377"/>
        <dbReference type="ChEBI" id="CHEBI:15378"/>
        <dbReference type="ChEBI" id="CHEBI:17478"/>
        <dbReference type="ChEBI" id="CHEBI:29067"/>
        <dbReference type="ChEBI" id="CHEBI:57540"/>
        <dbReference type="ChEBI" id="CHEBI:57945"/>
        <dbReference type="EC" id="1.2.1.3"/>
    </reaction>
</comment>
<dbReference type="EMBL" id="JAPQKS010000002">
    <property type="protein sequence ID" value="KAJ5246112.1"/>
    <property type="molecule type" value="Genomic_DNA"/>
</dbReference>
<comment type="similarity">
    <text evidence="2">Belongs to the aldehyde dehydrogenase family.</text>
</comment>
<dbReference type="InterPro" id="IPR016163">
    <property type="entry name" value="Ald_DH_C"/>
</dbReference>
<dbReference type="RefSeq" id="XP_058333533.1">
    <property type="nucleotide sequence ID" value="XM_058470392.1"/>
</dbReference>
<dbReference type="Pfam" id="PF00171">
    <property type="entry name" value="Aldedh"/>
    <property type="match status" value="1"/>
</dbReference>
<dbReference type="Proteomes" id="UP001150941">
    <property type="component" value="Unassembled WGS sequence"/>
</dbReference>
<dbReference type="FunFam" id="3.40.605.10:FF:000007">
    <property type="entry name" value="NAD/NADP-dependent betaine aldehyde dehydrogenase"/>
    <property type="match status" value="1"/>
</dbReference>
<organism evidence="7 8">
    <name type="scientific">Penicillium chermesinum</name>
    <dbReference type="NCBI Taxonomy" id="63820"/>
    <lineage>
        <taxon>Eukaryota</taxon>
        <taxon>Fungi</taxon>
        <taxon>Dikarya</taxon>
        <taxon>Ascomycota</taxon>
        <taxon>Pezizomycotina</taxon>
        <taxon>Eurotiomycetes</taxon>
        <taxon>Eurotiomycetidae</taxon>
        <taxon>Eurotiales</taxon>
        <taxon>Aspergillaceae</taxon>
        <taxon>Penicillium</taxon>
    </lineage>
</organism>
<gene>
    <name evidence="7" type="ORF">N7468_001095</name>
</gene>
<evidence type="ECO:0000256" key="2">
    <source>
        <dbReference type="ARBA" id="ARBA00009986"/>
    </source>
</evidence>
<dbReference type="InterPro" id="IPR016162">
    <property type="entry name" value="Ald_DH_N"/>
</dbReference>
<proteinExistence type="inferred from homology"/>
<dbReference type="GO" id="GO:0004029">
    <property type="term" value="F:aldehyde dehydrogenase (NAD+) activity"/>
    <property type="evidence" value="ECO:0007669"/>
    <property type="project" value="UniProtKB-EC"/>
</dbReference>
<reference evidence="7" key="2">
    <citation type="journal article" date="2023" name="IMA Fungus">
        <title>Comparative genomic study of the Penicillium genus elucidates a diverse pangenome and 15 lateral gene transfer events.</title>
        <authorList>
            <person name="Petersen C."/>
            <person name="Sorensen T."/>
            <person name="Nielsen M.R."/>
            <person name="Sondergaard T.E."/>
            <person name="Sorensen J.L."/>
            <person name="Fitzpatrick D.A."/>
            <person name="Frisvad J.C."/>
            <person name="Nielsen K.L."/>
        </authorList>
    </citation>
    <scope>NUCLEOTIDE SEQUENCE</scope>
    <source>
        <strain evidence="7">IBT 19713</strain>
    </source>
</reference>
<dbReference type="InterPro" id="IPR016161">
    <property type="entry name" value="Ald_DH/histidinol_DH"/>
</dbReference>
<dbReference type="GeneID" id="83197695"/>
<evidence type="ECO:0000256" key="1">
    <source>
        <dbReference type="ARBA" id="ARBA00004685"/>
    </source>
</evidence>
<evidence type="ECO:0000313" key="7">
    <source>
        <dbReference type="EMBL" id="KAJ5246112.1"/>
    </source>
</evidence>
<dbReference type="AlphaFoldDB" id="A0A9W9TWP6"/>
<dbReference type="OrthoDB" id="310895at2759"/>
<evidence type="ECO:0000256" key="5">
    <source>
        <dbReference type="ARBA" id="ARBA00049194"/>
    </source>
</evidence>
<dbReference type="InterPro" id="IPR015590">
    <property type="entry name" value="Aldehyde_DH_dom"/>
</dbReference>
<protein>
    <recommendedName>
        <fullName evidence="4">aldehyde dehydrogenase (NAD(+))</fullName>
        <ecNumber evidence="4">1.2.1.3</ecNumber>
    </recommendedName>
</protein>
<accession>A0A9W9TWP6</accession>
<dbReference type="Gene3D" id="3.40.605.10">
    <property type="entry name" value="Aldehyde Dehydrogenase, Chain A, domain 1"/>
    <property type="match status" value="1"/>
</dbReference>
<dbReference type="Gene3D" id="3.40.309.10">
    <property type="entry name" value="Aldehyde Dehydrogenase, Chain A, domain 2"/>
    <property type="match status" value="1"/>
</dbReference>
<dbReference type="SUPFAM" id="SSF53720">
    <property type="entry name" value="ALDH-like"/>
    <property type="match status" value="1"/>
</dbReference>
<evidence type="ECO:0000256" key="3">
    <source>
        <dbReference type="ARBA" id="ARBA00023002"/>
    </source>
</evidence>
<keyword evidence="8" id="KW-1185">Reference proteome</keyword>
<dbReference type="FunFam" id="3.40.309.10:FF:000012">
    <property type="entry name" value="Betaine aldehyde dehydrogenase"/>
    <property type="match status" value="1"/>
</dbReference>
<evidence type="ECO:0000313" key="8">
    <source>
        <dbReference type="Proteomes" id="UP001150941"/>
    </source>
</evidence>
<comment type="caution">
    <text evidence="7">The sequence shown here is derived from an EMBL/GenBank/DDBJ whole genome shotgun (WGS) entry which is preliminary data.</text>
</comment>
<sequence>MAATAVKNIETRLFINGEFRNASSGKTFDVVYPFTQETIASVQEADAKDVDDAVQAAHAAFPAWRDLGVEKRGEYLRKLSQLIEKHIPELAKLEALNIGRPVSHFVDGPSAVETFRFFADSAWHTQGTASHNTPGIFNVTVKEPYGVAGLIIPWNFPLANWSGKIAPALLLSLYAARLAQEAGFPPGVINVLSGYGTPAGAALSEHPLVRCVSFTGSSMTGQRIQAAAAKSNMKHVHLELVFEDSDLEAAALAAMVGITFNSGQVCVANSRIYVQESVAEAFGQTFKALLGAVKQGDPLDPATTAGPQIDKLQFEKIKTYLEIGRKEGKLALGGDTNNGYFVTPTVFEGLPEDSRLVKEEIFGPVVVLNTFKEEAEAIHKANDTEFGLYASVFTKDLDRAVRVSRALQAGLVGVNCTAATQTKDAAFGGYKRSGIGREGLLYSIENFLQTKSIIFKAGAGGF</sequence>